<gene>
    <name evidence="1" type="ORF">C9I57_17975</name>
</gene>
<dbReference type="AlphaFoldDB" id="A0A2T3XSS6"/>
<evidence type="ECO:0000313" key="1">
    <source>
        <dbReference type="EMBL" id="PTB19568.1"/>
    </source>
</evidence>
<dbReference type="Proteomes" id="UP000240638">
    <property type="component" value="Unassembled WGS sequence"/>
</dbReference>
<proteinExistence type="predicted"/>
<evidence type="ECO:0000313" key="2">
    <source>
        <dbReference type="Proteomes" id="UP000240638"/>
    </source>
</evidence>
<protein>
    <submittedName>
        <fullName evidence="1">ACP synthase</fullName>
    </submittedName>
</protein>
<comment type="caution">
    <text evidence="1">The sequence shown here is derived from an EMBL/GenBank/DDBJ whole genome shotgun (WGS) entry which is preliminary data.</text>
</comment>
<sequence length="159" mass="18435">MKQTNVRKQETTYEEIVATERRRHSGRLAELKRAEKLIRAIAPDLRSLSARGVCFSVGDLSMMLENCRPFTEWQSRRIWALRIWSGSISQRDDQLIEGFIGLGWRLESVTNDRLYPRVVLRRPKTRLRVTLEATVEFATALRDRTATECAPSSDAERKQ</sequence>
<organism evidence="1 2">
    <name type="scientific">Trinickia symbiotica</name>
    <dbReference type="NCBI Taxonomy" id="863227"/>
    <lineage>
        <taxon>Bacteria</taxon>
        <taxon>Pseudomonadati</taxon>
        <taxon>Pseudomonadota</taxon>
        <taxon>Betaproteobacteria</taxon>
        <taxon>Burkholderiales</taxon>
        <taxon>Burkholderiaceae</taxon>
        <taxon>Trinickia</taxon>
    </lineage>
</organism>
<dbReference type="RefSeq" id="WP_107151977.1">
    <property type="nucleotide sequence ID" value="NZ_PYUC01000008.1"/>
</dbReference>
<name>A0A2T3XSS6_9BURK</name>
<dbReference type="EMBL" id="PYUC01000008">
    <property type="protein sequence ID" value="PTB19568.1"/>
    <property type="molecule type" value="Genomic_DNA"/>
</dbReference>
<reference evidence="1 2" key="1">
    <citation type="submission" date="2018-03" db="EMBL/GenBank/DDBJ databases">
        <title>Whole genome analyses suggest that Burkholderia sensu lato contains two further novel genera in the rhizoxinica-symbiotica group Mycetohabitans gen. nov., and Trinickia gen. nov.: implications for the evolution of diazotrophy and nodulation in the Burkholderiaceae.</title>
        <authorList>
            <person name="Estrada De Los Santos P."/>
            <person name="Palmer M."/>
            <person name="Chavez-Ramirez B."/>
            <person name="Steenkamp E.T."/>
            <person name="Hirsch A.M."/>
            <person name="Manyaka P."/>
            <person name="Maluk M."/>
            <person name="Lafos M."/>
            <person name="Crook M."/>
            <person name="Gross E."/>
            <person name="Simon M.F."/>
            <person name="Bueno Dos Reis Junior F."/>
            <person name="Poole P.S."/>
            <person name="Venter S.N."/>
            <person name="James E.K."/>
        </authorList>
    </citation>
    <scope>NUCLEOTIDE SEQUENCE [LARGE SCALE GENOMIC DNA]</scope>
    <source>
        <strain evidence="1 2">JPY-366</strain>
    </source>
</reference>
<accession>A0A2T3XSS6</accession>